<dbReference type="Proteomes" id="UP000233551">
    <property type="component" value="Unassembled WGS sequence"/>
</dbReference>
<evidence type="ECO:0000313" key="2">
    <source>
        <dbReference type="EMBL" id="OWM64962.1"/>
    </source>
</evidence>
<keyword evidence="5" id="KW-1185">Reference proteome</keyword>
<keyword evidence="1" id="KW-0812">Transmembrane</keyword>
<name>A0A218VYK4_PUNGR</name>
<reference evidence="4" key="1">
    <citation type="journal article" date="2017" name="Plant J.">
        <title>The pomegranate (Punica granatum L.) genome and the genomics of punicalagin biosynthesis.</title>
        <authorList>
            <person name="Qin G."/>
            <person name="Xu C."/>
            <person name="Ming R."/>
            <person name="Tang H."/>
            <person name="Guyot R."/>
            <person name="Kramer E.M."/>
            <person name="Hu Y."/>
            <person name="Yi X."/>
            <person name="Qi Y."/>
            <person name="Xu X."/>
            <person name="Gao Z."/>
            <person name="Pan H."/>
            <person name="Jian J."/>
            <person name="Tian Y."/>
            <person name="Yue Z."/>
            <person name="Xu Y."/>
        </authorList>
    </citation>
    <scope>NUCLEOTIDE SEQUENCE [LARGE SCALE GENOMIC DNA]</scope>
    <source>
        <strain evidence="4">cv. Dabenzi</strain>
    </source>
</reference>
<feature type="transmembrane region" description="Helical" evidence="1">
    <location>
        <begin position="84"/>
        <end position="105"/>
    </location>
</feature>
<evidence type="ECO:0000313" key="4">
    <source>
        <dbReference type="Proteomes" id="UP000197138"/>
    </source>
</evidence>
<evidence type="ECO:0000313" key="3">
    <source>
        <dbReference type="EMBL" id="PKI67085.1"/>
    </source>
</evidence>
<gene>
    <name evidence="2" type="ORF">CDL15_Pgr028680</name>
    <name evidence="3" type="ORF">CRG98_012506</name>
</gene>
<sequence>MSRANSTDRPTLRPSDQATDQFSQTFKEALVYPLQWLATLAGAMHLFARDQATRVMMSLILLSYLAAYSWIVQGDPDPAFIDIVFNYVLPILGDLFFGLIIHSILASPFKWPIIGLFPIMMMATNPHHYHLREGIMSILKTTRYSAFNYFVQLVRSKVMLPRDAVGATQANHDHESRDRPT</sequence>
<keyword evidence="1" id="KW-0472">Membrane</keyword>
<protein>
    <submittedName>
        <fullName evidence="2">Uncharacterized protein</fullName>
    </submittedName>
</protein>
<reference evidence="2" key="2">
    <citation type="submission" date="2017-06" db="EMBL/GenBank/DDBJ databases">
        <title>The pomegranate genome and the genomics of punicalagin biosynthesis.</title>
        <authorList>
            <person name="Xu C."/>
        </authorList>
    </citation>
    <scope>NUCLEOTIDE SEQUENCE [LARGE SCALE GENOMIC DNA]</scope>
    <source>
        <tissue evidence="2">Fresh leaf</tissue>
    </source>
</reference>
<comment type="caution">
    <text evidence="2">The sequence shown here is derived from an EMBL/GenBank/DDBJ whole genome shotgun (WGS) entry which is preliminary data.</text>
</comment>
<keyword evidence="1" id="KW-1133">Transmembrane helix</keyword>
<dbReference type="Proteomes" id="UP000197138">
    <property type="component" value="Unassembled WGS sequence"/>
</dbReference>
<feature type="transmembrane region" description="Helical" evidence="1">
    <location>
        <begin position="30"/>
        <end position="48"/>
    </location>
</feature>
<accession>A0A218VYK4</accession>
<reference evidence="3 5" key="3">
    <citation type="submission" date="2017-11" db="EMBL/GenBank/DDBJ databases">
        <title>De-novo sequencing of pomegranate (Punica granatum L.) genome.</title>
        <authorList>
            <person name="Akparov Z."/>
            <person name="Amiraslanov A."/>
            <person name="Hajiyeva S."/>
            <person name="Abbasov M."/>
            <person name="Kaur K."/>
            <person name="Hamwieh A."/>
            <person name="Solovyev V."/>
            <person name="Salamov A."/>
            <person name="Braich B."/>
            <person name="Kosarev P."/>
            <person name="Mahmoud A."/>
            <person name="Hajiyev E."/>
            <person name="Babayeva S."/>
            <person name="Izzatullayeva V."/>
            <person name="Mammadov A."/>
            <person name="Mammadov A."/>
            <person name="Sharifova S."/>
            <person name="Ojaghi J."/>
            <person name="Eynullazada K."/>
            <person name="Bayramov B."/>
            <person name="Abdulazimova A."/>
            <person name="Shahmuradov I."/>
        </authorList>
    </citation>
    <scope>NUCLEOTIDE SEQUENCE [LARGE SCALE GENOMIC DNA]</scope>
    <source>
        <strain evidence="3">AG2017</strain>
        <strain evidence="5">cv. AG2017</strain>
        <tissue evidence="3">Leaf</tissue>
    </source>
</reference>
<dbReference type="AlphaFoldDB" id="A0A218VYK4"/>
<evidence type="ECO:0000313" key="5">
    <source>
        <dbReference type="Proteomes" id="UP000233551"/>
    </source>
</evidence>
<dbReference type="EMBL" id="MTKT01005739">
    <property type="protein sequence ID" value="OWM64962.1"/>
    <property type="molecule type" value="Genomic_DNA"/>
</dbReference>
<organism evidence="2 4">
    <name type="scientific">Punica granatum</name>
    <name type="common">Pomegranate</name>
    <dbReference type="NCBI Taxonomy" id="22663"/>
    <lineage>
        <taxon>Eukaryota</taxon>
        <taxon>Viridiplantae</taxon>
        <taxon>Streptophyta</taxon>
        <taxon>Embryophyta</taxon>
        <taxon>Tracheophyta</taxon>
        <taxon>Spermatophyta</taxon>
        <taxon>Magnoliopsida</taxon>
        <taxon>eudicotyledons</taxon>
        <taxon>Gunneridae</taxon>
        <taxon>Pentapetalae</taxon>
        <taxon>rosids</taxon>
        <taxon>malvids</taxon>
        <taxon>Myrtales</taxon>
        <taxon>Lythraceae</taxon>
        <taxon>Punica</taxon>
    </lineage>
</organism>
<feature type="transmembrane region" description="Helical" evidence="1">
    <location>
        <begin position="55"/>
        <end position="72"/>
    </location>
</feature>
<evidence type="ECO:0000256" key="1">
    <source>
        <dbReference type="SAM" id="Phobius"/>
    </source>
</evidence>
<dbReference type="EMBL" id="PGOL01000643">
    <property type="protein sequence ID" value="PKI67085.1"/>
    <property type="molecule type" value="Genomic_DNA"/>
</dbReference>
<proteinExistence type="predicted"/>
<dbReference type="GeneID" id="116206140"/>